<organism evidence="3 4">
    <name type="scientific">Xylocopa violacea</name>
    <name type="common">Violet carpenter bee</name>
    <name type="synonym">Apis violacea</name>
    <dbReference type="NCBI Taxonomy" id="135666"/>
    <lineage>
        <taxon>Eukaryota</taxon>
        <taxon>Metazoa</taxon>
        <taxon>Ecdysozoa</taxon>
        <taxon>Arthropoda</taxon>
        <taxon>Hexapoda</taxon>
        <taxon>Insecta</taxon>
        <taxon>Pterygota</taxon>
        <taxon>Neoptera</taxon>
        <taxon>Endopterygota</taxon>
        <taxon>Hymenoptera</taxon>
        <taxon>Apocrita</taxon>
        <taxon>Aculeata</taxon>
        <taxon>Apoidea</taxon>
        <taxon>Anthophila</taxon>
        <taxon>Apidae</taxon>
        <taxon>Xylocopa</taxon>
        <taxon>Xylocopa</taxon>
    </lineage>
</organism>
<dbReference type="InterPro" id="IPR009069">
    <property type="entry name" value="Cys_alpha_HP_mot_SF"/>
</dbReference>
<dbReference type="InterPro" id="IPR033620">
    <property type="entry name" value="Ribosomal_mS37_met"/>
</dbReference>
<protein>
    <recommendedName>
        <fullName evidence="2">CHCH domain-containing protein</fullName>
    </recommendedName>
</protein>
<dbReference type="Pfam" id="PF06747">
    <property type="entry name" value="CHCH"/>
    <property type="match status" value="1"/>
</dbReference>
<dbReference type="EMBL" id="CAXAJV020001287">
    <property type="protein sequence ID" value="CAL7936498.1"/>
    <property type="molecule type" value="Genomic_DNA"/>
</dbReference>
<accession>A0ABP1N9X1</accession>
<dbReference type="InterPro" id="IPR010625">
    <property type="entry name" value="CHCH"/>
</dbReference>
<dbReference type="PANTHER" id="PTHR31278">
    <property type="entry name" value="CHCHD1"/>
    <property type="match status" value="1"/>
</dbReference>
<dbReference type="SUPFAM" id="SSF47072">
    <property type="entry name" value="Cysteine alpha-hairpin motif"/>
    <property type="match status" value="1"/>
</dbReference>
<evidence type="ECO:0000313" key="3">
    <source>
        <dbReference type="EMBL" id="CAL7936498.1"/>
    </source>
</evidence>
<keyword evidence="4" id="KW-1185">Reference proteome</keyword>
<dbReference type="Proteomes" id="UP001642520">
    <property type="component" value="Unassembled WGS sequence"/>
</dbReference>
<feature type="domain" description="CHCH" evidence="2">
    <location>
        <begin position="46"/>
        <end position="79"/>
    </location>
</feature>
<comment type="caution">
    <text evidence="3">The sequence shown here is derived from an EMBL/GenBank/DDBJ whole genome shotgun (WGS) entry which is preliminary data.</text>
</comment>
<reference evidence="3 4" key="1">
    <citation type="submission" date="2024-08" db="EMBL/GenBank/DDBJ databases">
        <authorList>
            <person name="Will J Nash"/>
            <person name="Angela Man"/>
            <person name="Seanna McTaggart"/>
            <person name="Kendall Baker"/>
            <person name="Tom Barker"/>
            <person name="Leah Catchpole"/>
            <person name="Alex Durrant"/>
            <person name="Karim Gharbi"/>
            <person name="Naomi Irish"/>
            <person name="Gemy Kaithakottil"/>
            <person name="Debby Ku"/>
            <person name="Aaliyah Providence"/>
            <person name="Felix Shaw"/>
            <person name="David Swarbreck"/>
            <person name="Chris Watkins"/>
            <person name="Ann M. McCartney"/>
            <person name="Giulio Formenti"/>
            <person name="Alice Mouton"/>
            <person name="Noel Vella"/>
            <person name="Bjorn M von Reumont"/>
            <person name="Adriana Vella"/>
            <person name="Wilfried Haerty"/>
        </authorList>
    </citation>
    <scope>NUCLEOTIDE SEQUENCE [LARGE SCALE GENOMIC DNA]</scope>
</reference>
<evidence type="ECO:0000256" key="1">
    <source>
        <dbReference type="ARBA" id="ARBA00023157"/>
    </source>
</evidence>
<dbReference type="PROSITE" id="PS51808">
    <property type="entry name" value="CHCH"/>
    <property type="match status" value="1"/>
</dbReference>
<dbReference type="PANTHER" id="PTHR31278:SF2">
    <property type="entry name" value="SMALL RIBOSOMAL SUBUNIT PROTEIN MS37"/>
    <property type="match status" value="1"/>
</dbReference>
<name>A0ABP1N9X1_XYLVO</name>
<gene>
    <name evidence="3" type="ORF">XYLVIOL_LOCUS2194</name>
</gene>
<keyword evidence="1" id="KW-1015">Disulfide bond</keyword>
<proteinExistence type="predicted"/>
<sequence length="119" mass="13818">MRHTLMYLKNARSPQNVDKVPIKEVIPLSLKNRVSGGMRNTMESKCLYEISLLFKCWTENEFSDKVCKKQIENLNTCVLNYTVSAAKQKQLRKVDIPSPKAKSFTDKQITYLLRMYPTV</sequence>
<evidence type="ECO:0000313" key="4">
    <source>
        <dbReference type="Proteomes" id="UP001642520"/>
    </source>
</evidence>
<evidence type="ECO:0000259" key="2">
    <source>
        <dbReference type="Pfam" id="PF06747"/>
    </source>
</evidence>